<gene>
    <name evidence="3" type="ORF">CCACVL1_13698</name>
</gene>
<keyword evidence="1" id="KW-1133">Transmembrane helix</keyword>
<feature type="transmembrane region" description="Helical" evidence="1">
    <location>
        <begin position="290"/>
        <end position="311"/>
    </location>
</feature>
<dbReference type="OrthoDB" id="1689146at2759"/>
<protein>
    <recommendedName>
        <fullName evidence="2">DUF4220 domain-containing protein</fullName>
    </recommendedName>
</protein>
<accession>A0A1R3IA55</accession>
<feature type="transmembrane region" description="Helical" evidence="1">
    <location>
        <begin position="45"/>
        <end position="67"/>
    </location>
</feature>
<keyword evidence="1" id="KW-0812">Transmembrane</keyword>
<feature type="transmembrane region" description="Helical" evidence="1">
    <location>
        <begin position="130"/>
        <end position="148"/>
    </location>
</feature>
<dbReference type="OMA" id="CINEIFD"/>
<feature type="transmembrane region" description="Helical" evidence="1">
    <location>
        <begin position="247"/>
        <end position="270"/>
    </location>
</feature>
<dbReference type="Gramene" id="OMO79391">
    <property type="protein sequence ID" value="OMO79391"/>
    <property type="gene ID" value="CCACVL1_13698"/>
</dbReference>
<keyword evidence="1" id="KW-0472">Membrane</keyword>
<reference evidence="3 4" key="1">
    <citation type="submission" date="2013-09" db="EMBL/GenBank/DDBJ databases">
        <title>Corchorus capsularis genome sequencing.</title>
        <authorList>
            <person name="Alam M."/>
            <person name="Haque M.S."/>
            <person name="Islam M.S."/>
            <person name="Emdad E.M."/>
            <person name="Islam M.M."/>
            <person name="Ahmed B."/>
            <person name="Halim A."/>
            <person name="Hossen Q.M.M."/>
            <person name="Hossain M.Z."/>
            <person name="Ahmed R."/>
            <person name="Khan M.M."/>
            <person name="Islam R."/>
            <person name="Rashid M.M."/>
            <person name="Khan S.A."/>
            <person name="Rahman M.S."/>
            <person name="Alam M."/>
        </authorList>
    </citation>
    <scope>NUCLEOTIDE SEQUENCE [LARGE SCALE GENOMIC DNA]</scope>
    <source>
        <strain evidence="4">cv. CVL-1</strain>
        <tissue evidence="3">Whole seedling</tissue>
    </source>
</reference>
<dbReference type="STRING" id="210143.A0A1R3IA55"/>
<evidence type="ECO:0000313" key="3">
    <source>
        <dbReference type="EMBL" id="OMO79391.1"/>
    </source>
</evidence>
<organism evidence="3 4">
    <name type="scientific">Corchorus capsularis</name>
    <name type="common">Jute</name>
    <dbReference type="NCBI Taxonomy" id="210143"/>
    <lineage>
        <taxon>Eukaryota</taxon>
        <taxon>Viridiplantae</taxon>
        <taxon>Streptophyta</taxon>
        <taxon>Embryophyta</taxon>
        <taxon>Tracheophyta</taxon>
        <taxon>Spermatophyta</taxon>
        <taxon>Magnoliopsida</taxon>
        <taxon>eudicotyledons</taxon>
        <taxon>Gunneridae</taxon>
        <taxon>Pentapetalae</taxon>
        <taxon>rosids</taxon>
        <taxon>malvids</taxon>
        <taxon>Malvales</taxon>
        <taxon>Malvaceae</taxon>
        <taxon>Grewioideae</taxon>
        <taxon>Apeibeae</taxon>
        <taxon>Corchorus</taxon>
    </lineage>
</organism>
<evidence type="ECO:0000256" key="1">
    <source>
        <dbReference type="SAM" id="Phobius"/>
    </source>
</evidence>
<proteinExistence type="predicted"/>
<dbReference type="PANTHER" id="PTHR31325">
    <property type="entry name" value="OS01G0798800 PROTEIN-RELATED"/>
    <property type="match status" value="1"/>
</dbReference>
<comment type="caution">
    <text evidence="3">The sequence shown here is derived from an EMBL/GenBank/DDBJ whole genome shotgun (WGS) entry which is preliminary data.</text>
</comment>
<name>A0A1R3IA55_COCAP</name>
<feature type="transmembrane region" description="Helical" evidence="1">
    <location>
        <begin position="104"/>
        <end position="124"/>
    </location>
</feature>
<dbReference type="Proteomes" id="UP000188268">
    <property type="component" value="Unassembled WGS sequence"/>
</dbReference>
<dbReference type="Pfam" id="PF13968">
    <property type="entry name" value="DUF4220"/>
    <property type="match status" value="1"/>
</dbReference>
<feature type="domain" description="DUF4220" evidence="2">
    <location>
        <begin position="50"/>
        <end position="349"/>
    </location>
</feature>
<dbReference type="InterPro" id="IPR007658">
    <property type="entry name" value="DUF594"/>
</dbReference>
<dbReference type="EMBL" id="AWWV01010405">
    <property type="protein sequence ID" value="OMO79391.1"/>
    <property type="molecule type" value="Genomic_DNA"/>
</dbReference>
<dbReference type="AlphaFoldDB" id="A0A1R3IA55"/>
<dbReference type="Pfam" id="PF04578">
    <property type="entry name" value="DUF594"/>
    <property type="match status" value="1"/>
</dbReference>
<evidence type="ECO:0000259" key="2">
    <source>
        <dbReference type="Pfam" id="PF13968"/>
    </source>
</evidence>
<sequence length="654" mass="75433">MTIVEKGMKVFNEWEVRALTLISFSLQVILIAFGSKRKHTRSLWIMSLVWSAYMLADWVATLALGTLARKQHNNLLESFWVPFLLLHLGGPDTITAYSLEDNELWLRHFLSLVFQVGVAIYVFFRSLGTTGLSLIAVPVFVAATLKCGERTWVLWSSSSTQFRKHSKGEHLMETKNDDSENTLLQVDFFFTRLKVLFAGMKLHIDEGVRCYSQMMNKIERPEELAFRLVELELGLLYDVLYTKATMIYTFFGVFVRCFSMLASVSALVVFPNMMKRHSIAEHCSLNNVVVTYTLLCGAVFLELYALAMLVTSDWTKLWMVRHRRQKLHSNTIIKGKRWSGFIARYNFMSSCLKQGVRTRIQELLPCINEIFDDENVTWHQGIDEQLQRLIFQQVKEKVIRHMDNLLDAKLYKKLLNHRGDYVLEGISCLENLKWSTIKVEFDHSLILWHIATDLCYYDDIKKLGASNDCNALNRYSEISRQLSDYMLYLLIKCPNILPKGNGDIIYTEACQQAIGFFKSKKVGDIEIACEELLKLESSTRPAAEATMDIPIDEESAPKSILFDACRLAAQLQKLEALGEENWGWQKKWETINKVWVELLTYAAARCDWKQHAQQLTSGGELLTHVCVLMVNFGLSEQYQHRLPVSLFDRWIPIV</sequence>
<evidence type="ECO:0000313" key="4">
    <source>
        <dbReference type="Proteomes" id="UP000188268"/>
    </source>
</evidence>
<feature type="transmembrane region" description="Helical" evidence="1">
    <location>
        <begin position="16"/>
        <end position="33"/>
    </location>
</feature>
<keyword evidence="4" id="KW-1185">Reference proteome</keyword>
<dbReference type="InterPro" id="IPR025315">
    <property type="entry name" value="DUF4220"/>
</dbReference>